<keyword evidence="4 7" id="KW-0812">Transmembrane</keyword>
<keyword evidence="6 7" id="KW-0472">Membrane</keyword>
<dbReference type="PANTHER" id="PTHR30462:SF0">
    <property type="entry name" value="INTERMEMBRANE TRANSPORT PROTEIN YEBT"/>
    <property type="match status" value="1"/>
</dbReference>
<dbReference type="AlphaFoldDB" id="A0A291GD68"/>
<feature type="domain" description="Mce/MlaD" evidence="8">
    <location>
        <begin position="62"/>
        <end position="149"/>
    </location>
</feature>
<reference evidence="9 10" key="1">
    <citation type="submission" date="2017-06" db="EMBL/GenBank/DDBJ databases">
        <title>Celeribacter sp. TSPH2 complete genome sequence.</title>
        <authorList>
            <person name="Woo J.-H."/>
            <person name="Kim H.-S."/>
        </authorList>
    </citation>
    <scope>NUCLEOTIDE SEQUENCE [LARGE SCALE GENOMIC DNA]</scope>
    <source>
        <strain evidence="9 10">TSPH2</strain>
    </source>
</reference>
<evidence type="ECO:0000256" key="3">
    <source>
        <dbReference type="ARBA" id="ARBA00022519"/>
    </source>
</evidence>
<feature type="domain" description="Mce/MlaD" evidence="8">
    <location>
        <begin position="179"/>
        <end position="239"/>
    </location>
</feature>
<protein>
    <submittedName>
        <fullName evidence="9">Paraquat-inducible protein B</fullName>
    </submittedName>
</protein>
<evidence type="ECO:0000256" key="1">
    <source>
        <dbReference type="ARBA" id="ARBA00004533"/>
    </source>
</evidence>
<evidence type="ECO:0000256" key="2">
    <source>
        <dbReference type="ARBA" id="ARBA00022475"/>
    </source>
</evidence>
<evidence type="ECO:0000256" key="6">
    <source>
        <dbReference type="ARBA" id="ARBA00023136"/>
    </source>
</evidence>
<dbReference type="GO" id="GO:0005886">
    <property type="term" value="C:plasma membrane"/>
    <property type="evidence" value="ECO:0007669"/>
    <property type="project" value="UniProtKB-SubCell"/>
</dbReference>
<dbReference type="InterPro" id="IPR003399">
    <property type="entry name" value="Mce/MlaD"/>
</dbReference>
<dbReference type="InterPro" id="IPR051800">
    <property type="entry name" value="PqiA-PqiB_transport"/>
</dbReference>
<keyword evidence="3" id="KW-0997">Cell inner membrane</keyword>
<proteinExistence type="predicted"/>
<dbReference type="KEGG" id="ceh:CEW89_11370"/>
<evidence type="ECO:0000313" key="10">
    <source>
        <dbReference type="Proteomes" id="UP000217935"/>
    </source>
</evidence>
<accession>A0A291GD68</accession>
<keyword evidence="2" id="KW-1003">Cell membrane</keyword>
<dbReference type="Pfam" id="PF02470">
    <property type="entry name" value="MlaD"/>
    <property type="match status" value="3"/>
</dbReference>
<evidence type="ECO:0000256" key="7">
    <source>
        <dbReference type="SAM" id="Phobius"/>
    </source>
</evidence>
<evidence type="ECO:0000256" key="5">
    <source>
        <dbReference type="ARBA" id="ARBA00022989"/>
    </source>
</evidence>
<dbReference type="PANTHER" id="PTHR30462">
    <property type="entry name" value="INTERMEMBRANE TRANSPORT PROTEIN PQIB-RELATED"/>
    <property type="match status" value="1"/>
</dbReference>
<evidence type="ECO:0000313" key="9">
    <source>
        <dbReference type="EMBL" id="ATG48117.1"/>
    </source>
</evidence>
<dbReference type="STRING" id="1758178.GCA_001550095_03691"/>
<dbReference type="Proteomes" id="UP000217935">
    <property type="component" value="Chromosome"/>
</dbReference>
<dbReference type="OrthoDB" id="9806984at2"/>
<evidence type="ECO:0000256" key="4">
    <source>
        <dbReference type="ARBA" id="ARBA00022692"/>
    </source>
</evidence>
<keyword evidence="5 7" id="KW-1133">Transmembrane helix</keyword>
<keyword evidence="10" id="KW-1185">Reference proteome</keyword>
<gene>
    <name evidence="9" type="ORF">CEW89_11370</name>
</gene>
<name>A0A291GD68_9RHOB</name>
<feature type="domain" description="Mce/MlaD" evidence="8">
    <location>
        <begin position="310"/>
        <end position="401"/>
    </location>
</feature>
<evidence type="ECO:0000259" key="8">
    <source>
        <dbReference type="Pfam" id="PF02470"/>
    </source>
</evidence>
<comment type="subcellular location">
    <subcellularLocation>
        <location evidence="1">Cell inner membrane</location>
    </subcellularLocation>
</comment>
<organism evidence="9 10">
    <name type="scientific">Celeribacter ethanolicus</name>
    <dbReference type="NCBI Taxonomy" id="1758178"/>
    <lineage>
        <taxon>Bacteria</taxon>
        <taxon>Pseudomonadati</taxon>
        <taxon>Pseudomonadota</taxon>
        <taxon>Alphaproteobacteria</taxon>
        <taxon>Rhodobacterales</taxon>
        <taxon>Roseobacteraceae</taxon>
        <taxon>Celeribacter</taxon>
    </lineage>
</organism>
<sequence>MRGKRPNKWKRSAPLDEPQIAEPLIEGPKQSFWRNLSVVWLVPLAALAVTLFIAWQSWAARGQPIEILFENAAGVTADETMIRYRDVDVGVVESVSFSADLTSVLVRARIDRAVAKALPADAEFWVVRPEVSASGISGLSTVLSGVYIQAAFDPNAAESGVTQFTGLDTPPLVLPGMKGTKVTLRTADGGQLTAGAPIYYQGIEVGKIEAPRLLESGTGVVVDAFINAPHDKRLTSATRFWQTSGFSVNIGPGGLNLSVGSVAGLLRGGLSFDTVFSGGQPIGQGQIFDLYENEEEARSSVFKEAIENPVDLTVEFEQSVAGLTVGSPVVYKGVKIGAVSTLGAFIEDGPEGQIVVLRATISIDPSRLGLAPDTPPAQTIAFFAGAVKDGLRARLISQSIFSRSLAVELAELPDADPATLGVFAITAPLLPSVASDLPDPGATAEGLMKRVNDLPVEELMEQAIATLASVESLAGDENLRAAPDAFVGLMDDARAVIGGPDAQALPGELRQAVAELRGIAEDLRTAEAVAKLVTALEDASEAATSVTEVAEAFDEKIAGVPDLIDGLNQLTEKANTLELEQFLTMATQLLDGADKLIDQDSTRKLPESLTGALDEARTALAELREGGAVENTNATLASARSAAEAVEAAVADLPQIAERIDGLVSEAEGVLAGYGQNSRFNRDTLDTLRELRSAAEALSSLARTLERNPNSLLFGR</sequence>
<feature type="transmembrane region" description="Helical" evidence="7">
    <location>
        <begin position="38"/>
        <end position="58"/>
    </location>
</feature>
<dbReference type="EMBL" id="CP022196">
    <property type="protein sequence ID" value="ATG48117.1"/>
    <property type="molecule type" value="Genomic_DNA"/>
</dbReference>